<dbReference type="OrthoDB" id="9932253at2"/>
<gene>
    <name evidence="2" type="ORF">BHF71_00515</name>
</gene>
<feature type="transmembrane region" description="Helical" evidence="1">
    <location>
        <begin position="34"/>
        <end position="56"/>
    </location>
</feature>
<sequence length="100" mass="11538">MMSLFRVIFPLSVSVLASLIVFFFNLRVNLLKTSLIRGVIVFSIFFVLGLLIQYVLHLNINSSKKDQEVFEPLKFERVEIDNGDKVEELVKGIRTFSEVE</sequence>
<dbReference type="EMBL" id="MIJF01000001">
    <property type="protein sequence ID" value="OEG00425.1"/>
    <property type="molecule type" value="Genomic_DNA"/>
</dbReference>
<evidence type="ECO:0000313" key="3">
    <source>
        <dbReference type="Proteomes" id="UP000243739"/>
    </source>
</evidence>
<dbReference type="Proteomes" id="UP000243739">
    <property type="component" value="Unassembled WGS sequence"/>
</dbReference>
<keyword evidence="1" id="KW-0812">Transmembrane</keyword>
<accession>A0A1D2YXD7</accession>
<reference evidence="2 3" key="1">
    <citation type="submission" date="2016-09" db="EMBL/GenBank/DDBJ databases">
        <title>Draft genome sequence for the type strain of Vulcanibacillus modesticaldus BR, a strictly anaerobic, moderately thermophilic, and nitrate-reducing bacterium from deep sea-hydrothermal vents of the Mid-Atlantic Ridge.</title>
        <authorList>
            <person name="Abin C.A."/>
            <person name="Hollibaugh J.T."/>
        </authorList>
    </citation>
    <scope>NUCLEOTIDE SEQUENCE [LARGE SCALE GENOMIC DNA]</scope>
    <source>
        <strain evidence="2 3">BR</strain>
    </source>
</reference>
<dbReference type="RefSeq" id="WP_069655738.1">
    <property type="nucleotide sequence ID" value="NZ_MIJF01000001.1"/>
</dbReference>
<organism evidence="2 3">
    <name type="scientific">Vulcanibacillus modesticaldus</name>
    <dbReference type="NCBI Taxonomy" id="337097"/>
    <lineage>
        <taxon>Bacteria</taxon>
        <taxon>Bacillati</taxon>
        <taxon>Bacillota</taxon>
        <taxon>Bacilli</taxon>
        <taxon>Bacillales</taxon>
        <taxon>Bacillaceae</taxon>
        <taxon>Vulcanibacillus</taxon>
    </lineage>
</organism>
<keyword evidence="1" id="KW-0472">Membrane</keyword>
<evidence type="ECO:0000256" key="1">
    <source>
        <dbReference type="SAM" id="Phobius"/>
    </source>
</evidence>
<dbReference type="STRING" id="337097.BHF71_00515"/>
<proteinExistence type="predicted"/>
<keyword evidence="3" id="KW-1185">Reference proteome</keyword>
<evidence type="ECO:0000313" key="2">
    <source>
        <dbReference type="EMBL" id="OEG00425.1"/>
    </source>
</evidence>
<dbReference type="AlphaFoldDB" id="A0A1D2YXD7"/>
<keyword evidence="1" id="KW-1133">Transmembrane helix</keyword>
<protein>
    <submittedName>
        <fullName evidence="2">Uncharacterized protein</fullName>
    </submittedName>
</protein>
<name>A0A1D2YXD7_9BACI</name>
<feature type="transmembrane region" description="Helical" evidence="1">
    <location>
        <begin position="7"/>
        <end position="28"/>
    </location>
</feature>
<comment type="caution">
    <text evidence="2">The sequence shown here is derived from an EMBL/GenBank/DDBJ whole genome shotgun (WGS) entry which is preliminary data.</text>
</comment>